<keyword evidence="2" id="KW-1185">Reference proteome</keyword>
<accession>A0AAC9LGA1</accession>
<organism evidence="1 2">
    <name type="scientific">Actinoalloteichus fjordicus</name>
    <dbReference type="NCBI Taxonomy" id="1612552"/>
    <lineage>
        <taxon>Bacteria</taxon>
        <taxon>Bacillati</taxon>
        <taxon>Actinomycetota</taxon>
        <taxon>Actinomycetes</taxon>
        <taxon>Pseudonocardiales</taxon>
        <taxon>Pseudonocardiaceae</taxon>
        <taxon>Actinoalloteichus</taxon>
    </lineage>
</organism>
<dbReference type="EMBL" id="CP016076">
    <property type="protein sequence ID" value="APU15719.1"/>
    <property type="molecule type" value="Genomic_DNA"/>
</dbReference>
<sequence length="49" mass="5656">MSTRLKRRRRWVAGLPSRWGSVGALRRLPALRIRSYLGVVLWPVDGDHS</sequence>
<name>A0AAC9LGA1_9PSEU</name>
<proteinExistence type="predicted"/>
<reference evidence="2" key="1">
    <citation type="submission" date="2016-06" db="EMBL/GenBank/DDBJ databases">
        <title>Complete genome sequence of Actinoalloteichus fjordicus DSM 46855 (=ADI127-17), type strain of the new species Actinoalloteichus fjordicus.</title>
        <authorList>
            <person name="Ruckert C."/>
            <person name="Nouioui I."/>
            <person name="Willmese J."/>
            <person name="van Wezel G."/>
            <person name="Klenk H.-P."/>
            <person name="Kalinowski J."/>
            <person name="Zotchev S.B."/>
        </authorList>
    </citation>
    <scope>NUCLEOTIDE SEQUENCE [LARGE SCALE GENOMIC DNA]</scope>
    <source>
        <strain evidence="2">ADI127-7</strain>
    </source>
</reference>
<dbReference type="Proteomes" id="UP000185511">
    <property type="component" value="Chromosome"/>
</dbReference>
<protein>
    <submittedName>
        <fullName evidence="1">Uncharacterized protein</fullName>
    </submittedName>
</protein>
<dbReference type="AlphaFoldDB" id="A0AAC9LGA1"/>
<dbReference type="KEGG" id="acad:UA74_18455"/>
<gene>
    <name evidence="1" type="ORF">UA74_18455</name>
</gene>
<dbReference type="RefSeq" id="WP_157434288.1">
    <property type="nucleotide sequence ID" value="NZ_CP016076.1"/>
</dbReference>
<evidence type="ECO:0000313" key="2">
    <source>
        <dbReference type="Proteomes" id="UP000185511"/>
    </source>
</evidence>
<evidence type="ECO:0000313" key="1">
    <source>
        <dbReference type="EMBL" id="APU15719.1"/>
    </source>
</evidence>